<dbReference type="InterPro" id="IPR037523">
    <property type="entry name" value="VOC_core"/>
</dbReference>
<comment type="caution">
    <text evidence="2">The sequence shown here is derived from an EMBL/GenBank/DDBJ whole genome shotgun (WGS) entry which is preliminary data.</text>
</comment>
<name>A0ABP8ZT19_9ACTN</name>
<dbReference type="EMBL" id="BAABJV010000001">
    <property type="protein sequence ID" value="GAA4764160.1"/>
    <property type="molecule type" value="Genomic_DNA"/>
</dbReference>
<protein>
    <submittedName>
        <fullName evidence="2">VOC family protein</fullName>
    </submittedName>
</protein>
<dbReference type="Gene3D" id="3.10.180.10">
    <property type="entry name" value="2,3-Dihydroxybiphenyl 1,2-Dioxygenase, domain 1"/>
    <property type="match status" value="1"/>
</dbReference>
<dbReference type="CDD" id="cd07263">
    <property type="entry name" value="VOC_like"/>
    <property type="match status" value="1"/>
</dbReference>
<dbReference type="SUPFAM" id="SSF54593">
    <property type="entry name" value="Glyoxalase/Bleomycin resistance protein/Dihydroxybiphenyl dioxygenase"/>
    <property type="match status" value="1"/>
</dbReference>
<dbReference type="InterPro" id="IPR029068">
    <property type="entry name" value="Glyas_Bleomycin-R_OHBP_Dase"/>
</dbReference>
<reference evidence="3" key="1">
    <citation type="journal article" date="2019" name="Int. J. Syst. Evol. Microbiol.">
        <title>The Global Catalogue of Microorganisms (GCM) 10K type strain sequencing project: providing services to taxonomists for standard genome sequencing and annotation.</title>
        <authorList>
            <consortium name="The Broad Institute Genomics Platform"/>
            <consortium name="The Broad Institute Genome Sequencing Center for Infectious Disease"/>
            <person name="Wu L."/>
            <person name="Ma J."/>
        </authorList>
    </citation>
    <scope>NUCLEOTIDE SEQUENCE [LARGE SCALE GENOMIC DNA]</scope>
    <source>
        <strain evidence="3">JCM 18324</strain>
    </source>
</reference>
<dbReference type="Pfam" id="PF00903">
    <property type="entry name" value="Glyoxalase"/>
    <property type="match status" value="1"/>
</dbReference>
<accession>A0ABP8ZT19</accession>
<evidence type="ECO:0000313" key="2">
    <source>
        <dbReference type="EMBL" id="GAA4764160.1"/>
    </source>
</evidence>
<proteinExistence type="predicted"/>
<organism evidence="2 3">
    <name type="scientific">Streptomyces sanyensis</name>
    <dbReference type="NCBI Taxonomy" id="568869"/>
    <lineage>
        <taxon>Bacteria</taxon>
        <taxon>Bacillati</taxon>
        <taxon>Actinomycetota</taxon>
        <taxon>Actinomycetes</taxon>
        <taxon>Kitasatosporales</taxon>
        <taxon>Streptomycetaceae</taxon>
        <taxon>Streptomyces</taxon>
    </lineage>
</organism>
<dbReference type="PANTHER" id="PTHR36437">
    <property type="entry name" value="GLYOXALASE/BLEOMYCIN RESISTANCE PROTEIN/DIOXYGENASE"/>
    <property type="match status" value="1"/>
</dbReference>
<evidence type="ECO:0000259" key="1">
    <source>
        <dbReference type="PROSITE" id="PS51819"/>
    </source>
</evidence>
<dbReference type="PANTHER" id="PTHR36437:SF2">
    <property type="entry name" value="GLYOXALASE_BLEOMYCIN RESISTANCE PROTEIN_DIOXYGENASE"/>
    <property type="match status" value="1"/>
</dbReference>
<evidence type="ECO:0000313" key="3">
    <source>
        <dbReference type="Proteomes" id="UP001501147"/>
    </source>
</evidence>
<keyword evidence="3" id="KW-1185">Reference proteome</keyword>
<dbReference type="Proteomes" id="UP001501147">
    <property type="component" value="Unassembled WGS sequence"/>
</dbReference>
<dbReference type="InterPro" id="IPR004360">
    <property type="entry name" value="Glyas_Fos-R_dOase_dom"/>
</dbReference>
<dbReference type="PROSITE" id="PS51819">
    <property type="entry name" value="VOC"/>
    <property type="match status" value="1"/>
</dbReference>
<feature type="domain" description="VOC" evidence="1">
    <location>
        <begin position="6"/>
        <end position="131"/>
    </location>
</feature>
<gene>
    <name evidence="2" type="ORF">GCM10023329_07430</name>
</gene>
<sequence>MPSLPSLALVTLVVADYDEAIAFYTDALGFRLAEDADRGGGRRWVVVRPPGAAEGTGLLLARAEGGAQRASIGAQTGGRVGFFLHTDDFARDHARMTAAGVAFLEEPRHEPYGTVAVFEDLYGNRWDLLQPR</sequence>